<accession>A0A9P9EMM5</accession>
<feature type="chain" id="PRO_5040291401" evidence="1">
    <location>
        <begin position="16"/>
        <end position="421"/>
    </location>
</feature>
<evidence type="ECO:0000313" key="3">
    <source>
        <dbReference type="EMBL" id="KAH7140258.1"/>
    </source>
</evidence>
<dbReference type="OrthoDB" id="286301at2759"/>
<keyword evidence="1" id="KW-0732">Signal</keyword>
<dbReference type="Pfam" id="PF02469">
    <property type="entry name" value="Fasciclin"/>
    <property type="match status" value="2"/>
</dbReference>
<organism evidence="3 4">
    <name type="scientific">Dactylonectria estremocensis</name>
    <dbReference type="NCBI Taxonomy" id="1079267"/>
    <lineage>
        <taxon>Eukaryota</taxon>
        <taxon>Fungi</taxon>
        <taxon>Dikarya</taxon>
        <taxon>Ascomycota</taxon>
        <taxon>Pezizomycotina</taxon>
        <taxon>Sordariomycetes</taxon>
        <taxon>Hypocreomycetidae</taxon>
        <taxon>Hypocreales</taxon>
        <taxon>Nectriaceae</taxon>
        <taxon>Dactylonectria</taxon>
    </lineage>
</organism>
<gene>
    <name evidence="3" type="ORF">B0J13DRAFT_62777</name>
</gene>
<dbReference type="SMART" id="SM00554">
    <property type="entry name" value="FAS1"/>
    <property type="match status" value="2"/>
</dbReference>
<dbReference type="Gene3D" id="2.30.180.10">
    <property type="entry name" value="FAS1 domain"/>
    <property type="match status" value="2"/>
</dbReference>
<dbReference type="GO" id="GO:0000329">
    <property type="term" value="C:fungal-type vacuole membrane"/>
    <property type="evidence" value="ECO:0007669"/>
    <property type="project" value="TreeGrafter"/>
</dbReference>
<dbReference type="InterPro" id="IPR000782">
    <property type="entry name" value="FAS1_domain"/>
</dbReference>
<dbReference type="InterPro" id="IPR050904">
    <property type="entry name" value="Adhesion/Biosynth-related"/>
</dbReference>
<reference evidence="3" key="1">
    <citation type="journal article" date="2021" name="Nat. Commun.">
        <title>Genetic determinants of endophytism in the Arabidopsis root mycobiome.</title>
        <authorList>
            <person name="Mesny F."/>
            <person name="Miyauchi S."/>
            <person name="Thiergart T."/>
            <person name="Pickel B."/>
            <person name="Atanasova L."/>
            <person name="Karlsson M."/>
            <person name="Huettel B."/>
            <person name="Barry K.W."/>
            <person name="Haridas S."/>
            <person name="Chen C."/>
            <person name="Bauer D."/>
            <person name="Andreopoulos W."/>
            <person name="Pangilinan J."/>
            <person name="LaButti K."/>
            <person name="Riley R."/>
            <person name="Lipzen A."/>
            <person name="Clum A."/>
            <person name="Drula E."/>
            <person name="Henrissat B."/>
            <person name="Kohler A."/>
            <person name="Grigoriev I.V."/>
            <person name="Martin F.M."/>
            <person name="Hacquard S."/>
        </authorList>
    </citation>
    <scope>NUCLEOTIDE SEQUENCE</scope>
    <source>
        <strain evidence="3">MPI-CAGE-AT-0021</strain>
    </source>
</reference>
<feature type="signal peptide" evidence="1">
    <location>
        <begin position="1"/>
        <end position="15"/>
    </location>
</feature>
<dbReference type="Proteomes" id="UP000717696">
    <property type="component" value="Unassembled WGS sequence"/>
</dbReference>
<proteinExistence type="predicted"/>
<dbReference type="GO" id="GO:0016236">
    <property type="term" value="P:macroautophagy"/>
    <property type="evidence" value="ECO:0007669"/>
    <property type="project" value="TreeGrafter"/>
</dbReference>
<feature type="domain" description="FAS1" evidence="2">
    <location>
        <begin position="176"/>
        <end position="313"/>
    </location>
</feature>
<dbReference type="AlphaFoldDB" id="A0A9P9EMM5"/>
<dbReference type="PROSITE" id="PS50213">
    <property type="entry name" value="FAS1"/>
    <property type="match status" value="2"/>
</dbReference>
<dbReference type="PANTHER" id="PTHR10900">
    <property type="entry name" value="PERIOSTIN-RELATED"/>
    <property type="match status" value="1"/>
</dbReference>
<dbReference type="PANTHER" id="PTHR10900:SF77">
    <property type="entry name" value="FI19380P1"/>
    <property type="match status" value="1"/>
</dbReference>
<keyword evidence="4" id="KW-1185">Reference proteome</keyword>
<feature type="domain" description="FAS1" evidence="2">
    <location>
        <begin position="16"/>
        <end position="174"/>
    </location>
</feature>
<dbReference type="SUPFAM" id="SSF82153">
    <property type="entry name" value="FAS1 domain"/>
    <property type="match status" value="2"/>
</dbReference>
<evidence type="ECO:0000313" key="4">
    <source>
        <dbReference type="Proteomes" id="UP000717696"/>
    </source>
</evidence>
<dbReference type="EMBL" id="JAGMUU010000013">
    <property type="protein sequence ID" value="KAH7140258.1"/>
    <property type="molecule type" value="Genomic_DNA"/>
</dbReference>
<sequence length="421" mass="44549">MRLFNLAALATTVVAQTDLASLIASQEDLSTLASLLALVPDIAETLASASNITIFAPTNDAFDSVPRDIPEGEAIEYANDTIAIGALLSNHVWKGYYPAEAVTNVPQFFQSLLDSSFVNYRQPFGNFTGGQYNGIVKNGEDVVVISGELELSTVTEADIKLGDTVIIHKIDNPLRFGAPLQLFTRRDGLLNFNAALTAADLPYNFGNIGYDTADKLNISDFTVFVPNDPAFEAIGSVLEGADLDTLREVLTYHIVDDVVFSTDLANVSLPSLQGGKLTFTVAEDGSAWVNGAKILFPNVLLFNGVAHVIDGVLNPGDAPFDRADLEPAADPTDRLAFPDASTVSELPFSSVSYDTDSVSYTTPELLRTLVAVDVSATAEVTTTEETSAPTGEVTTVPTAGSSKVVASGAAVMALLVSILMI</sequence>
<protein>
    <submittedName>
        <fullName evidence="3">FAS1 domain-containing protein</fullName>
    </submittedName>
</protein>
<evidence type="ECO:0000259" key="2">
    <source>
        <dbReference type="PROSITE" id="PS50213"/>
    </source>
</evidence>
<name>A0A9P9EMM5_9HYPO</name>
<dbReference type="InterPro" id="IPR036378">
    <property type="entry name" value="FAS1_dom_sf"/>
</dbReference>
<comment type="caution">
    <text evidence="3">The sequence shown here is derived from an EMBL/GenBank/DDBJ whole genome shotgun (WGS) entry which is preliminary data.</text>
</comment>
<evidence type="ECO:0000256" key="1">
    <source>
        <dbReference type="SAM" id="SignalP"/>
    </source>
</evidence>